<evidence type="ECO:0000256" key="4">
    <source>
        <dbReference type="ARBA" id="ARBA00022741"/>
    </source>
</evidence>
<feature type="compositionally biased region" description="Low complexity" evidence="11">
    <location>
        <begin position="334"/>
        <end position="345"/>
    </location>
</feature>
<evidence type="ECO:0000256" key="12">
    <source>
        <dbReference type="SAM" id="Phobius"/>
    </source>
</evidence>
<evidence type="ECO:0000256" key="1">
    <source>
        <dbReference type="ARBA" id="ARBA00000971"/>
    </source>
</evidence>
<evidence type="ECO:0000256" key="5">
    <source>
        <dbReference type="ARBA" id="ARBA00022777"/>
    </source>
</evidence>
<feature type="binding site" evidence="10">
    <location>
        <position position="43"/>
    </location>
    <ligand>
        <name>ATP</name>
        <dbReference type="ChEBI" id="CHEBI:30616"/>
    </ligand>
</feature>
<feature type="region of interest" description="Disordered" evidence="11">
    <location>
        <begin position="392"/>
        <end position="433"/>
    </location>
</feature>
<feature type="transmembrane region" description="Helical" evidence="12">
    <location>
        <begin position="363"/>
        <end position="388"/>
    </location>
</feature>
<keyword evidence="7 9" id="KW-0697">Rotamase</keyword>
<keyword evidence="5 15" id="KW-0418">Kinase</keyword>
<dbReference type="GO" id="GO:0005524">
    <property type="term" value="F:ATP binding"/>
    <property type="evidence" value="ECO:0007669"/>
    <property type="project" value="UniProtKB-UniRule"/>
</dbReference>
<keyword evidence="15" id="KW-0723">Serine/threonine-protein kinase</keyword>
<dbReference type="InterPro" id="IPR008271">
    <property type="entry name" value="Ser/Thr_kinase_AS"/>
</dbReference>
<dbReference type="CDD" id="cd14014">
    <property type="entry name" value="STKc_PknB_like"/>
    <property type="match status" value="1"/>
</dbReference>
<feature type="compositionally biased region" description="Gly residues" evidence="11">
    <location>
        <begin position="394"/>
        <end position="403"/>
    </location>
</feature>
<evidence type="ECO:0000259" key="13">
    <source>
        <dbReference type="PROSITE" id="PS50011"/>
    </source>
</evidence>
<dbReference type="EC" id="5.2.1.8" evidence="2 9"/>
<dbReference type="InterPro" id="IPR001179">
    <property type="entry name" value="PPIase_FKBP_dom"/>
</dbReference>
<dbReference type="Gene3D" id="1.10.510.10">
    <property type="entry name" value="Transferase(Phosphotransferase) domain 1"/>
    <property type="match status" value="1"/>
</dbReference>
<comment type="caution">
    <text evidence="15">The sequence shown here is derived from an EMBL/GenBank/DDBJ whole genome shotgun (WGS) entry which is preliminary data.</text>
</comment>
<reference evidence="15 16" key="1">
    <citation type="submission" date="2018-10" db="EMBL/GenBank/DDBJ databases">
        <title>Isolation of pseudouridimycin from Streptomyces albus DSM 40763.</title>
        <authorList>
            <person name="Rosenqvist P."/>
            <person name="Metsae-Ketelae M."/>
            <person name="Virta P."/>
        </authorList>
    </citation>
    <scope>NUCLEOTIDE SEQUENCE [LARGE SCALE GENOMIC DNA]</scope>
    <source>
        <strain evidence="15 16">DSM 40763</strain>
    </source>
</reference>
<dbReference type="GO" id="GO:0004674">
    <property type="term" value="F:protein serine/threonine kinase activity"/>
    <property type="evidence" value="ECO:0007669"/>
    <property type="project" value="UniProtKB-KW"/>
</dbReference>
<dbReference type="PANTHER" id="PTHR43289:SF34">
    <property type="entry name" value="SERINE_THREONINE-PROTEIN KINASE YBDM-RELATED"/>
    <property type="match status" value="1"/>
</dbReference>
<proteinExistence type="predicted"/>
<dbReference type="Gene3D" id="3.30.200.20">
    <property type="entry name" value="Phosphorylase Kinase, domain 1"/>
    <property type="match status" value="1"/>
</dbReference>
<keyword evidence="12" id="KW-0812">Transmembrane</keyword>
<feature type="compositionally biased region" description="Low complexity" evidence="11">
    <location>
        <begin position="404"/>
        <end position="414"/>
    </location>
</feature>
<protein>
    <recommendedName>
        <fullName evidence="2 9">peptidylprolyl isomerase</fullName>
        <ecNumber evidence="2 9">5.2.1.8</ecNumber>
    </recommendedName>
</protein>
<dbReference type="Proteomes" id="UP000298111">
    <property type="component" value="Unassembled WGS sequence"/>
</dbReference>
<dbReference type="GO" id="GO:0003755">
    <property type="term" value="F:peptidyl-prolyl cis-trans isomerase activity"/>
    <property type="evidence" value="ECO:0007669"/>
    <property type="project" value="UniProtKB-KW"/>
</dbReference>
<dbReference type="InterPro" id="IPR017441">
    <property type="entry name" value="Protein_kinase_ATP_BS"/>
</dbReference>
<evidence type="ECO:0000259" key="14">
    <source>
        <dbReference type="PROSITE" id="PS50059"/>
    </source>
</evidence>
<dbReference type="Pfam" id="PF00069">
    <property type="entry name" value="Pkinase"/>
    <property type="match status" value="1"/>
</dbReference>
<evidence type="ECO:0000256" key="6">
    <source>
        <dbReference type="ARBA" id="ARBA00022840"/>
    </source>
</evidence>
<dbReference type="EMBL" id="RCIY01000029">
    <property type="protein sequence ID" value="TGG87125.1"/>
    <property type="molecule type" value="Genomic_DNA"/>
</dbReference>
<evidence type="ECO:0000256" key="2">
    <source>
        <dbReference type="ARBA" id="ARBA00013194"/>
    </source>
</evidence>
<evidence type="ECO:0000256" key="9">
    <source>
        <dbReference type="PROSITE-ProRule" id="PRU00277"/>
    </source>
</evidence>
<dbReference type="SMART" id="SM00220">
    <property type="entry name" value="S_TKc"/>
    <property type="match status" value="1"/>
</dbReference>
<evidence type="ECO:0000256" key="8">
    <source>
        <dbReference type="ARBA" id="ARBA00023235"/>
    </source>
</evidence>
<dbReference type="PROSITE" id="PS00108">
    <property type="entry name" value="PROTEIN_KINASE_ST"/>
    <property type="match status" value="1"/>
</dbReference>
<dbReference type="SUPFAM" id="SSF54534">
    <property type="entry name" value="FKBP-like"/>
    <property type="match status" value="1"/>
</dbReference>
<evidence type="ECO:0000313" key="15">
    <source>
        <dbReference type="EMBL" id="TGG87125.1"/>
    </source>
</evidence>
<dbReference type="PROSITE" id="PS50011">
    <property type="entry name" value="PROTEIN_KINASE_DOM"/>
    <property type="match status" value="1"/>
</dbReference>
<name>A0A8H1LLN9_9ACTN</name>
<dbReference type="PROSITE" id="PS00107">
    <property type="entry name" value="PROTEIN_KINASE_ATP"/>
    <property type="match status" value="1"/>
</dbReference>
<comment type="catalytic activity">
    <reaction evidence="1 9">
        <text>[protein]-peptidylproline (omega=180) = [protein]-peptidylproline (omega=0)</text>
        <dbReference type="Rhea" id="RHEA:16237"/>
        <dbReference type="Rhea" id="RHEA-COMP:10747"/>
        <dbReference type="Rhea" id="RHEA-COMP:10748"/>
        <dbReference type="ChEBI" id="CHEBI:83833"/>
        <dbReference type="ChEBI" id="CHEBI:83834"/>
        <dbReference type="EC" id="5.2.1.8"/>
    </reaction>
</comment>
<evidence type="ECO:0000313" key="16">
    <source>
        <dbReference type="Proteomes" id="UP000298111"/>
    </source>
</evidence>
<gene>
    <name evidence="15" type="ORF">D8771_05095</name>
</gene>
<dbReference type="Gene3D" id="3.10.50.40">
    <property type="match status" value="1"/>
</dbReference>
<keyword evidence="12" id="KW-0472">Membrane</keyword>
<keyword evidence="12" id="KW-1133">Transmembrane helix</keyword>
<feature type="region of interest" description="Disordered" evidence="11">
    <location>
        <begin position="290"/>
        <end position="354"/>
    </location>
</feature>
<dbReference type="InterPro" id="IPR011009">
    <property type="entry name" value="Kinase-like_dom_sf"/>
</dbReference>
<evidence type="ECO:0000256" key="10">
    <source>
        <dbReference type="PROSITE-ProRule" id="PRU10141"/>
    </source>
</evidence>
<dbReference type="InterPro" id="IPR046357">
    <property type="entry name" value="PPIase_dom_sf"/>
</dbReference>
<organism evidence="15 16">
    <name type="scientific">Streptomyces albus</name>
    <dbReference type="NCBI Taxonomy" id="1888"/>
    <lineage>
        <taxon>Bacteria</taxon>
        <taxon>Bacillati</taxon>
        <taxon>Actinomycetota</taxon>
        <taxon>Actinomycetes</taxon>
        <taxon>Kitasatosporales</taxon>
        <taxon>Streptomycetaceae</taxon>
        <taxon>Streptomyces</taxon>
    </lineage>
</organism>
<sequence length="521" mass="53832">MKPLEPGDPDAVGPYTLLGRLGSGGMGEVFLGRGPEGRLAAIKVARPELADDTAFRRRFGREVDAARRVDGRFTAAVLGADPGARRPWLATAYIAAPSLSDAVTDGGVLPPDSLRALLAGVATALDAIHRAGLTHRDLKPSNILLAEDGPRVIDFGISRSIEHSQITRTGQAPGTPGYMAPEQLRGGAVGPYTDVYALGATLVFAATGEGPFGQGDPLALLYRALEEEPRLDAVPGELRGVLAECLAKEPERRPAIPTLLAQFATLPGPGAGRWLPPHISTMVELPRQPERRLRGAESAAGAATPAAAHAATPPSTPAIGAPQGVYGPPPPGYGYPQPATGVPRYGTPPRPVPPRQGLARRSLWVLAGFGAVTLGGGGAAAGLLSLMADDTEGGTRGRSGGGPASRAPGTGASGDPTGRPAGQGSGPLPKVVSGARLGERPQLARERGAAPSELVVRTLIQGRGTQVTAGDHIKCHYILQDWKTARILDSTFARHQAALLQIGMGKVINGWDVALVKKRKG</sequence>
<feature type="domain" description="PPIase FKBP-type" evidence="14">
    <location>
        <begin position="470"/>
        <end position="521"/>
    </location>
</feature>
<feature type="compositionally biased region" description="Low complexity" evidence="11">
    <location>
        <begin position="296"/>
        <end position="326"/>
    </location>
</feature>
<dbReference type="SUPFAM" id="SSF56112">
    <property type="entry name" value="Protein kinase-like (PK-like)"/>
    <property type="match status" value="1"/>
</dbReference>
<keyword evidence="8 9" id="KW-0413">Isomerase</keyword>
<keyword evidence="4 10" id="KW-0547">Nucleotide-binding</keyword>
<dbReference type="InterPro" id="IPR000719">
    <property type="entry name" value="Prot_kinase_dom"/>
</dbReference>
<dbReference type="Pfam" id="PF00254">
    <property type="entry name" value="FKBP_C"/>
    <property type="match status" value="1"/>
</dbReference>
<feature type="domain" description="Protein kinase" evidence="13">
    <location>
        <begin position="15"/>
        <end position="266"/>
    </location>
</feature>
<evidence type="ECO:0000256" key="7">
    <source>
        <dbReference type="ARBA" id="ARBA00023110"/>
    </source>
</evidence>
<evidence type="ECO:0000256" key="11">
    <source>
        <dbReference type="SAM" id="MobiDB-lite"/>
    </source>
</evidence>
<dbReference type="PROSITE" id="PS50059">
    <property type="entry name" value="FKBP_PPIASE"/>
    <property type="match status" value="1"/>
</dbReference>
<dbReference type="AlphaFoldDB" id="A0A8H1LLN9"/>
<evidence type="ECO:0000256" key="3">
    <source>
        <dbReference type="ARBA" id="ARBA00022679"/>
    </source>
</evidence>
<accession>A0A8H1LLN9</accession>
<keyword evidence="6 10" id="KW-0067">ATP-binding</keyword>
<dbReference type="PANTHER" id="PTHR43289">
    <property type="entry name" value="MITOGEN-ACTIVATED PROTEIN KINASE KINASE KINASE 20-RELATED"/>
    <property type="match status" value="1"/>
</dbReference>
<keyword evidence="3" id="KW-0808">Transferase</keyword>